<evidence type="ECO:0000313" key="3">
    <source>
        <dbReference type="EMBL" id="MBB6340982.1"/>
    </source>
</evidence>
<keyword evidence="4" id="KW-1185">Reference proteome</keyword>
<organism evidence="3 4">
    <name type="scientific">Pseudomonas fluvialis</name>
    <dbReference type="NCBI Taxonomy" id="1793966"/>
    <lineage>
        <taxon>Bacteria</taxon>
        <taxon>Pseudomonadati</taxon>
        <taxon>Pseudomonadota</taxon>
        <taxon>Gammaproteobacteria</taxon>
        <taxon>Pseudomonadales</taxon>
        <taxon>Pseudomonadaceae</taxon>
        <taxon>Pseudomonas</taxon>
    </lineage>
</organism>
<dbReference type="AlphaFoldDB" id="A0A7X0ER60"/>
<feature type="chain" id="PRO_5031319069" description="Phage infection protein" evidence="2">
    <location>
        <begin position="30"/>
        <end position="108"/>
    </location>
</feature>
<sequence>MQNTTRQNRFISVVLLGSLITLGSASSYAADGSDRLKLKAAPVASKLQRLAEDGSERSRQRQQHSDSQSHENVRLAEDGSERSHLHWLKRQLDVAEDGADRLLASRKA</sequence>
<dbReference type="EMBL" id="JACHLL010000002">
    <property type="protein sequence ID" value="MBB6340982.1"/>
    <property type="molecule type" value="Genomic_DNA"/>
</dbReference>
<name>A0A7X0ER60_9PSED</name>
<feature type="region of interest" description="Disordered" evidence="1">
    <location>
        <begin position="47"/>
        <end position="83"/>
    </location>
</feature>
<evidence type="ECO:0000256" key="2">
    <source>
        <dbReference type="SAM" id="SignalP"/>
    </source>
</evidence>
<proteinExistence type="predicted"/>
<feature type="signal peptide" evidence="2">
    <location>
        <begin position="1"/>
        <end position="29"/>
    </location>
</feature>
<feature type="compositionally biased region" description="Basic and acidic residues" evidence="1">
    <location>
        <begin position="49"/>
        <end position="83"/>
    </location>
</feature>
<evidence type="ECO:0000313" key="4">
    <source>
        <dbReference type="Proteomes" id="UP000557193"/>
    </source>
</evidence>
<gene>
    <name evidence="3" type="ORF">HNP49_001139</name>
</gene>
<dbReference type="Proteomes" id="UP000557193">
    <property type="component" value="Unassembled WGS sequence"/>
</dbReference>
<protein>
    <recommendedName>
        <fullName evidence="5">Phage infection protein</fullName>
    </recommendedName>
</protein>
<comment type="caution">
    <text evidence="3">The sequence shown here is derived from an EMBL/GenBank/DDBJ whole genome shotgun (WGS) entry which is preliminary data.</text>
</comment>
<keyword evidence="2" id="KW-0732">Signal</keyword>
<accession>A0A7X0ER60</accession>
<dbReference type="RefSeq" id="WP_184681415.1">
    <property type="nucleotide sequence ID" value="NZ_JACHLL010000002.1"/>
</dbReference>
<reference evidence="3 4" key="1">
    <citation type="submission" date="2020-08" db="EMBL/GenBank/DDBJ databases">
        <title>Functional genomics of gut bacteria from endangered species of beetles.</title>
        <authorList>
            <person name="Carlos-Shanley C."/>
        </authorList>
    </citation>
    <scope>NUCLEOTIDE SEQUENCE [LARGE SCALE GENOMIC DNA]</scope>
    <source>
        <strain evidence="3 4">S00202</strain>
    </source>
</reference>
<evidence type="ECO:0000256" key="1">
    <source>
        <dbReference type="SAM" id="MobiDB-lite"/>
    </source>
</evidence>
<evidence type="ECO:0008006" key="5">
    <source>
        <dbReference type="Google" id="ProtNLM"/>
    </source>
</evidence>